<keyword evidence="3" id="KW-1185">Reference proteome</keyword>
<dbReference type="Proteomes" id="UP001266305">
    <property type="component" value="Unassembled WGS sequence"/>
</dbReference>
<feature type="non-terminal residue" evidence="2">
    <location>
        <position position="113"/>
    </location>
</feature>
<feature type="non-terminal residue" evidence="2">
    <location>
        <position position="1"/>
    </location>
</feature>
<comment type="caution">
    <text evidence="2">The sequence shown here is derived from an EMBL/GenBank/DDBJ whole genome shotgun (WGS) entry which is preliminary data.</text>
</comment>
<gene>
    <name evidence="2" type="ORF">P7K49_024147</name>
</gene>
<organism evidence="2 3">
    <name type="scientific">Saguinus oedipus</name>
    <name type="common">Cotton-top tamarin</name>
    <name type="synonym">Oedipomidas oedipus</name>
    <dbReference type="NCBI Taxonomy" id="9490"/>
    <lineage>
        <taxon>Eukaryota</taxon>
        <taxon>Metazoa</taxon>
        <taxon>Chordata</taxon>
        <taxon>Craniata</taxon>
        <taxon>Vertebrata</taxon>
        <taxon>Euteleostomi</taxon>
        <taxon>Mammalia</taxon>
        <taxon>Eutheria</taxon>
        <taxon>Euarchontoglires</taxon>
        <taxon>Primates</taxon>
        <taxon>Haplorrhini</taxon>
        <taxon>Platyrrhini</taxon>
        <taxon>Cebidae</taxon>
        <taxon>Callitrichinae</taxon>
        <taxon>Saguinus</taxon>
    </lineage>
</organism>
<evidence type="ECO:0000313" key="2">
    <source>
        <dbReference type="EMBL" id="KAK2098696.1"/>
    </source>
</evidence>
<evidence type="ECO:0000313" key="3">
    <source>
        <dbReference type="Proteomes" id="UP001266305"/>
    </source>
</evidence>
<dbReference type="EMBL" id="JASSZA010000011">
    <property type="protein sequence ID" value="KAK2098696.1"/>
    <property type="molecule type" value="Genomic_DNA"/>
</dbReference>
<protein>
    <submittedName>
        <fullName evidence="2">Uncharacterized protein</fullName>
    </submittedName>
</protein>
<feature type="compositionally biased region" description="Low complexity" evidence="1">
    <location>
        <begin position="65"/>
        <end position="78"/>
    </location>
</feature>
<sequence>TARVLTVTLCKAGNPAGGRLARREGQRRRARALPPGHLPGSCAFLNIGSAADTQQRGHPTPPPRGARSAGPRGALRLGTPARLARSEEVRRRLCSSVAEDWRRGGMGWFSPKA</sequence>
<proteinExistence type="predicted"/>
<feature type="region of interest" description="Disordered" evidence="1">
    <location>
        <begin position="48"/>
        <end position="83"/>
    </location>
</feature>
<evidence type="ECO:0000256" key="1">
    <source>
        <dbReference type="SAM" id="MobiDB-lite"/>
    </source>
</evidence>
<accession>A0ABQ9UNN1</accession>
<reference evidence="2 3" key="1">
    <citation type="submission" date="2023-05" db="EMBL/GenBank/DDBJ databases">
        <title>B98-5 Cell Line De Novo Hybrid Assembly: An Optical Mapping Approach.</title>
        <authorList>
            <person name="Kananen K."/>
            <person name="Auerbach J.A."/>
            <person name="Kautto E."/>
            <person name="Blachly J.S."/>
        </authorList>
    </citation>
    <scope>NUCLEOTIDE SEQUENCE [LARGE SCALE GENOMIC DNA]</scope>
    <source>
        <strain evidence="2">B95-8</strain>
        <tissue evidence="2">Cell line</tissue>
    </source>
</reference>
<name>A0ABQ9UNN1_SAGOE</name>